<protein>
    <submittedName>
        <fullName evidence="6">Lipase-like protein</fullName>
    </submittedName>
</protein>
<evidence type="ECO:0000256" key="1">
    <source>
        <dbReference type="ARBA" id="ARBA00004613"/>
    </source>
</evidence>
<evidence type="ECO:0000256" key="3">
    <source>
        <dbReference type="ARBA" id="ARBA00022525"/>
    </source>
</evidence>
<dbReference type="InterPro" id="IPR000734">
    <property type="entry name" value="TAG_lipase"/>
</dbReference>
<comment type="caution">
    <text evidence="6">The sequence shown here is derived from an EMBL/GenBank/DDBJ whole genome shotgun (WGS) entry which is preliminary data.</text>
</comment>
<dbReference type="InterPro" id="IPR013818">
    <property type="entry name" value="Lipase"/>
</dbReference>
<dbReference type="EMBL" id="MUJZ01072091">
    <property type="protein sequence ID" value="OTF69126.1"/>
    <property type="molecule type" value="Genomic_DNA"/>
</dbReference>
<dbReference type="GO" id="GO:0016298">
    <property type="term" value="F:lipase activity"/>
    <property type="evidence" value="ECO:0007669"/>
    <property type="project" value="InterPro"/>
</dbReference>
<dbReference type="GO" id="GO:0005615">
    <property type="term" value="C:extracellular space"/>
    <property type="evidence" value="ECO:0007669"/>
    <property type="project" value="TreeGrafter"/>
</dbReference>
<keyword evidence="7" id="KW-1185">Reference proteome</keyword>
<reference evidence="6 7" key="1">
    <citation type="submission" date="2017-03" db="EMBL/GenBank/DDBJ databases">
        <title>Genome Survey of Euroglyphus maynei.</title>
        <authorList>
            <person name="Arlian L.G."/>
            <person name="Morgan M.S."/>
            <person name="Rider S.D."/>
        </authorList>
    </citation>
    <scope>NUCLEOTIDE SEQUENCE [LARGE SCALE GENOMIC DNA]</scope>
    <source>
        <strain evidence="6">Arlian Lab</strain>
        <tissue evidence="6">Whole body</tissue>
    </source>
</reference>
<keyword evidence="3" id="KW-0964">Secreted</keyword>
<comment type="subcellular location">
    <subcellularLocation>
        <location evidence="1">Secreted</location>
    </subcellularLocation>
</comment>
<dbReference type="InterPro" id="IPR029058">
    <property type="entry name" value="AB_hydrolase_fold"/>
</dbReference>
<evidence type="ECO:0000313" key="7">
    <source>
        <dbReference type="Proteomes" id="UP000194236"/>
    </source>
</evidence>
<evidence type="ECO:0000259" key="5">
    <source>
        <dbReference type="Pfam" id="PF00151"/>
    </source>
</evidence>
<name>A0A1Y3ANQ4_EURMA</name>
<dbReference type="PRINTS" id="PR00821">
    <property type="entry name" value="TAGLIPASE"/>
</dbReference>
<proteinExistence type="inferred from homology"/>
<dbReference type="PANTHER" id="PTHR11610">
    <property type="entry name" value="LIPASE"/>
    <property type="match status" value="1"/>
</dbReference>
<feature type="domain" description="Lipase" evidence="5">
    <location>
        <begin position="2"/>
        <end position="206"/>
    </location>
</feature>
<sequence length="211" mass="23139">LVKEFNVSLSSFHLIGHSLGAHVVGYAGKWLGGKVGHITGLDPAGPYFEGLKNPAARLWHTDAQFVESIHTDASHLIPDFGFGMFETCSHVDFFPNGGVTQPGCDQERVVTIITEGLIHGITKLIACNHERSAFYYIDTLDDLEAYPVGYACDSYDDFQKGKCTSCGHDGSNCAILGPKTINYKKFITDPSISKGKRFFLSTAPHEQFFSK</sequence>
<evidence type="ECO:0000256" key="4">
    <source>
        <dbReference type="RuleBase" id="RU004262"/>
    </source>
</evidence>
<dbReference type="GO" id="GO:0016042">
    <property type="term" value="P:lipid catabolic process"/>
    <property type="evidence" value="ECO:0007669"/>
    <property type="project" value="TreeGrafter"/>
</dbReference>
<dbReference type="PANTHER" id="PTHR11610:SF173">
    <property type="entry name" value="LIPASE DOMAIN-CONTAINING PROTEIN-RELATED"/>
    <property type="match status" value="1"/>
</dbReference>
<evidence type="ECO:0000313" key="6">
    <source>
        <dbReference type="EMBL" id="OTF69126.1"/>
    </source>
</evidence>
<gene>
    <name evidence="6" type="ORF">BLA29_007378</name>
</gene>
<dbReference type="SUPFAM" id="SSF53474">
    <property type="entry name" value="alpha/beta-Hydrolases"/>
    <property type="match status" value="1"/>
</dbReference>
<evidence type="ECO:0000256" key="2">
    <source>
        <dbReference type="ARBA" id="ARBA00010701"/>
    </source>
</evidence>
<organism evidence="6 7">
    <name type="scientific">Euroglyphus maynei</name>
    <name type="common">Mayne's house dust mite</name>
    <dbReference type="NCBI Taxonomy" id="6958"/>
    <lineage>
        <taxon>Eukaryota</taxon>
        <taxon>Metazoa</taxon>
        <taxon>Ecdysozoa</taxon>
        <taxon>Arthropoda</taxon>
        <taxon>Chelicerata</taxon>
        <taxon>Arachnida</taxon>
        <taxon>Acari</taxon>
        <taxon>Acariformes</taxon>
        <taxon>Sarcoptiformes</taxon>
        <taxon>Astigmata</taxon>
        <taxon>Psoroptidia</taxon>
        <taxon>Analgoidea</taxon>
        <taxon>Pyroglyphidae</taxon>
        <taxon>Pyroglyphinae</taxon>
        <taxon>Euroglyphus</taxon>
    </lineage>
</organism>
<feature type="non-terminal residue" evidence="6">
    <location>
        <position position="1"/>
    </location>
</feature>
<dbReference type="AlphaFoldDB" id="A0A1Y3ANQ4"/>
<dbReference type="Pfam" id="PF00151">
    <property type="entry name" value="Lipase"/>
    <property type="match status" value="1"/>
</dbReference>
<dbReference type="Proteomes" id="UP000194236">
    <property type="component" value="Unassembled WGS sequence"/>
</dbReference>
<dbReference type="OrthoDB" id="199913at2759"/>
<dbReference type="Gene3D" id="3.40.50.1820">
    <property type="entry name" value="alpha/beta hydrolase"/>
    <property type="match status" value="1"/>
</dbReference>
<comment type="similarity">
    <text evidence="2 4">Belongs to the AB hydrolase superfamily. Lipase family.</text>
</comment>
<accession>A0A1Y3ANQ4</accession>